<dbReference type="InterPro" id="IPR052717">
    <property type="entry name" value="Vacuolar_transposase_reg"/>
</dbReference>
<dbReference type="KEGG" id="psoj:PHYSODRAFT_528701"/>
<proteinExistence type="predicted"/>
<protein>
    <recommendedName>
        <fullName evidence="1">HAT C-terminal dimerisation domain-containing protein</fullName>
    </recommendedName>
</protein>
<dbReference type="GeneID" id="20661269"/>
<gene>
    <name evidence="2" type="ORF">PHYSODRAFT_528701</name>
</gene>
<feature type="domain" description="HAT C-terminal dimerisation" evidence="1">
    <location>
        <begin position="169"/>
        <end position="246"/>
    </location>
</feature>
<accession>G5A9U5</accession>
<dbReference type="Proteomes" id="UP000002640">
    <property type="component" value="Unassembled WGS sequence"/>
</dbReference>
<organism evidence="2 3">
    <name type="scientific">Phytophthora sojae (strain P6497)</name>
    <name type="common">Soybean stem and root rot agent</name>
    <name type="synonym">Phytophthora megasperma f. sp. glycines</name>
    <dbReference type="NCBI Taxonomy" id="1094619"/>
    <lineage>
        <taxon>Eukaryota</taxon>
        <taxon>Sar</taxon>
        <taxon>Stramenopiles</taxon>
        <taxon>Oomycota</taxon>
        <taxon>Peronosporomycetes</taxon>
        <taxon>Peronosporales</taxon>
        <taxon>Peronosporaceae</taxon>
        <taxon>Phytophthora</taxon>
    </lineage>
</organism>
<sequence length="253" mass="28784">MLARLIELEAPLDSFFTYLETPEGKKEFKDLSQDKYPKPNEWFVIKCLVAMLDPIAAVTKVLGGCYYPTLALAFPMLRRIKKVLQDSSIFTKQAALAGRQEFQADMLSLMQQARQAILDLFKSRFTGMDFDLVWISFLDPRFHKMKLLKQDEIDLARHLRLNCSNEFVAYLEAAKSVPRKQDPLVWWSVNGHNYPSLALLARKWLGCVATSVPSERAFSTAGNTVTAKRCQMDVNLVRDLVFIAENAGLKKGK</sequence>
<dbReference type="InterPro" id="IPR008906">
    <property type="entry name" value="HATC_C_dom"/>
</dbReference>
<dbReference type="GO" id="GO:0006357">
    <property type="term" value="P:regulation of transcription by RNA polymerase II"/>
    <property type="evidence" value="ECO:0007669"/>
    <property type="project" value="TreeGrafter"/>
</dbReference>
<evidence type="ECO:0000259" key="1">
    <source>
        <dbReference type="Pfam" id="PF05699"/>
    </source>
</evidence>
<dbReference type="PANTHER" id="PTHR46169">
    <property type="entry name" value="DNA REPLICATION-RELATED ELEMENT FACTOR, ISOFORM A"/>
    <property type="match status" value="1"/>
</dbReference>
<dbReference type="RefSeq" id="XP_009536941.1">
    <property type="nucleotide sequence ID" value="XM_009538646.1"/>
</dbReference>
<name>G5A9U5_PHYSP</name>
<evidence type="ECO:0000313" key="2">
    <source>
        <dbReference type="EMBL" id="EGZ07375.1"/>
    </source>
</evidence>
<dbReference type="GO" id="GO:0046983">
    <property type="term" value="F:protein dimerization activity"/>
    <property type="evidence" value="ECO:0007669"/>
    <property type="project" value="InterPro"/>
</dbReference>
<dbReference type="InParanoid" id="G5A9U5"/>
<dbReference type="InterPro" id="IPR012337">
    <property type="entry name" value="RNaseH-like_sf"/>
</dbReference>
<dbReference type="EMBL" id="JH159162">
    <property type="protein sequence ID" value="EGZ07375.1"/>
    <property type="molecule type" value="Genomic_DNA"/>
</dbReference>
<reference evidence="2 3" key="1">
    <citation type="journal article" date="2006" name="Science">
        <title>Phytophthora genome sequences uncover evolutionary origins and mechanisms of pathogenesis.</title>
        <authorList>
            <person name="Tyler B.M."/>
            <person name="Tripathy S."/>
            <person name="Zhang X."/>
            <person name="Dehal P."/>
            <person name="Jiang R.H."/>
            <person name="Aerts A."/>
            <person name="Arredondo F.D."/>
            <person name="Baxter L."/>
            <person name="Bensasson D."/>
            <person name="Beynon J.L."/>
            <person name="Chapman J."/>
            <person name="Damasceno C.M."/>
            <person name="Dorrance A.E."/>
            <person name="Dou D."/>
            <person name="Dickerman A.W."/>
            <person name="Dubchak I.L."/>
            <person name="Garbelotto M."/>
            <person name="Gijzen M."/>
            <person name="Gordon S.G."/>
            <person name="Govers F."/>
            <person name="Grunwald N.J."/>
            <person name="Huang W."/>
            <person name="Ivors K.L."/>
            <person name="Jones R.W."/>
            <person name="Kamoun S."/>
            <person name="Krampis K."/>
            <person name="Lamour K.H."/>
            <person name="Lee M.K."/>
            <person name="McDonald W.H."/>
            <person name="Medina M."/>
            <person name="Meijer H.J."/>
            <person name="Nordberg E.K."/>
            <person name="Maclean D.J."/>
            <person name="Ospina-Giraldo M.D."/>
            <person name="Morris P.F."/>
            <person name="Phuntumart V."/>
            <person name="Putnam N.H."/>
            <person name="Rash S."/>
            <person name="Rose J.K."/>
            <person name="Sakihama Y."/>
            <person name="Salamov A.A."/>
            <person name="Savidor A."/>
            <person name="Scheuring C.F."/>
            <person name="Smith B.M."/>
            <person name="Sobral B.W."/>
            <person name="Terry A."/>
            <person name="Torto-Alalibo T.A."/>
            <person name="Win J."/>
            <person name="Xu Z."/>
            <person name="Zhang H."/>
            <person name="Grigoriev I.V."/>
            <person name="Rokhsar D.S."/>
            <person name="Boore J.L."/>
        </authorList>
    </citation>
    <scope>NUCLEOTIDE SEQUENCE [LARGE SCALE GENOMIC DNA]</scope>
    <source>
        <strain evidence="2 3">P6497</strain>
    </source>
</reference>
<dbReference type="SUPFAM" id="SSF53098">
    <property type="entry name" value="Ribonuclease H-like"/>
    <property type="match status" value="1"/>
</dbReference>
<dbReference type="SMR" id="G5A9U5"/>
<dbReference type="STRING" id="1094619.G5A9U5"/>
<keyword evidence="3" id="KW-1185">Reference proteome</keyword>
<evidence type="ECO:0000313" key="3">
    <source>
        <dbReference type="Proteomes" id="UP000002640"/>
    </source>
</evidence>
<dbReference type="AlphaFoldDB" id="G5A9U5"/>
<dbReference type="Pfam" id="PF05699">
    <property type="entry name" value="Dimer_Tnp_hAT"/>
    <property type="match status" value="1"/>
</dbReference>
<dbReference type="PANTHER" id="PTHR46169:SF29">
    <property type="entry name" value="DNA REPLICATION-RELATED ELEMENT FACTOR, ISOFORM A"/>
    <property type="match status" value="1"/>
</dbReference>
<dbReference type="GO" id="GO:0005634">
    <property type="term" value="C:nucleus"/>
    <property type="evidence" value="ECO:0007669"/>
    <property type="project" value="TreeGrafter"/>
</dbReference>